<sequence length="88" mass="9944">MKVLIVLLGLLSVSTGQFSARNRKALCYLPSEYGKCGGHRMMWTFSNRQQKCVPFLFSNCGGNENRFFTKENCENACAPTDSPFEFYG</sequence>
<evidence type="ECO:0000256" key="5">
    <source>
        <dbReference type="SAM" id="SignalP"/>
    </source>
</evidence>
<dbReference type="InterPro" id="IPR002223">
    <property type="entry name" value="Kunitz_BPTI"/>
</dbReference>
<feature type="chain" id="PRO_5047200386" description="BPTI/Kunitz inhibitor domain-containing protein" evidence="5">
    <location>
        <begin position="17"/>
        <end position="88"/>
    </location>
</feature>
<keyword evidence="2" id="KW-0964">Secreted</keyword>
<evidence type="ECO:0000256" key="1">
    <source>
        <dbReference type="ARBA" id="ARBA00004613"/>
    </source>
</evidence>
<dbReference type="PROSITE" id="PS50279">
    <property type="entry name" value="BPTI_KUNITZ_2"/>
    <property type="match status" value="1"/>
</dbReference>
<evidence type="ECO:0000256" key="4">
    <source>
        <dbReference type="ARBA" id="ARBA00023157"/>
    </source>
</evidence>
<dbReference type="SMART" id="SM00131">
    <property type="entry name" value="KU"/>
    <property type="match status" value="1"/>
</dbReference>
<reference evidence="8" key="1">
    <citation type="journal article" date="2021" name="Elife">
        <title>Highly contiguous assemblies of 101 drosophilid genomes.</title>
        <authorList>
            <person name="Kim B.Y."/>
            <person name="Wang J.R."/>
            <person name="Miller D.E."/>
            <person name="Barmina O."/>
            <person name="Delaney E."/>
            <person name="Thompson A."/>
            <person name="Comeault A.A."/>
            <person name="Peede D."/>
            <person name="D'Agostino E.R."/>
            <person name="Pelaez J."/>
            <person name="Aguilar J.M."/>
            <person name="Haji D."/>
            <person name="Matsunaga T."/>
            <person name="Armstrong E.E."/>
            <person name="Zych M."/>
            <person name="Ogawa Y."/>
            <person name="Stamenkovic-Radak M."/>
            <person name="Jelic M."/>
            <person name="Veselinovic M.S."/>
            <person name="Tanaskovic M."/>
            <person name="Eric P."/>
            <person name="Gao J.J."/>
            <person name="Katoh T.K."/>
            <person name="Toda M.J."/>
            <person name="Watabe H."/>
            <person name="Watada M."/>
            <person name="Davis J.S."/>
            <person name="Moyle L.C."/>
            <person name="Manoli G."/>
            <person name="Bertolini E."/>
            <person name="Kostal V."/>
            <person name="Hawley R.S."/>
            <person name="Takahashi A."/>
            <person name="Jones C.D."/>
            <person name="Price D.K."/>
            <person name="Whiteman N."/>
            <person name="Kopp A."/>
            <person name="Matute D.R."/>
            <person name="Petrov D.A."/>
        </authorList>
    </citation>
    <scope>NUCLEOTIDE SEQUENCE [LARGE SCALE GENOMIC DNA]</scope>
</reference>
<evidence type="ECO:0000313" key="7">
    <source>
        <dbReference type="EnsemblMetazoa" id="XP_016989161.2"/>
    </source>
</evidence>
<dbReference type="Proteomes" id="UP001652680">
    <property type="component" value="Unassembled WGS sequence"/>
</dbReference>
<dbReference type="RefSeq" id="XP_016989161.2">
    <property type="nucleotide sequence ID" value="XM_017133672.2"/>
</dbReference>
<keyword evidence="3 5" id="KW-0732">Signal</keyword>
<proteinExistence type="predicted"/>
<keyword evidence="8" id="KW-1185">Reference proteome</keyword>
<evidence type="ECO:0000256" key="2">
    <source>
        <dbReference type="ARBA" id="ARBA00022525"/>
    </source>
</evidence>
<dbReference type="Gene3D" id="4.10.410.10">
    <property type="entry name" value="Pancreatic trypsin inhibitor Kunitz domain"/>
    <property type="match status" value="1"/>
</dbReference>
<dbReference type="PANTHER" id="PTHR45938:SF11">
    <property type="entry name" value="WAP, KAZAL, IMMUNOGLOBULIN, KUNITZ AND NTR DOMAIN-CONTAINING PROTEIN 2-LIKE"/>
    <property type="match status" value="1"/>
</dbReference>
<evidence type="ECO:0000313" key="8">
    <source>
        <dbReference type="Proteomes" id="UP001652680"/>
    </source>
</evidence>
<name>A0ABM5I2R1_DRORH</name>
<dbReference type="CDD" id="cd00109">
    <property type="entry name" value="Kunitz-type"/>
    <property type="match status" value="1"/>
</dbReference>
<dbReference type="PRINTS" id="PR00759">
    <property type="entry name" value="BASICPTASE"/>
</dbReference>
<dbReference type="SUPFAM" id="SSF57362">
    <property type="entry name" value="BPTI-like"/>
    <property type="match status" value="1"/>
</dbReference>
<dbReference type="EnsemblMetazoa" id="XM_017133672.2">
    <property type="protein sequence ID" value="XP_016989161.2"/>
    <property type="gene ID" value="LOC108051540"/>
</dbReference>
<accession>A0ABM5I2R1</accession>
<evidence type="ECO:0000259" key="6">
    <source>
        <dbReference type="PROSITE" id="PS50279"/>
    </source>
</evidence>
<dbReference type="InterPro" id="IPR036880">
    <property type="entry name" value="Kunitz_BPTI_sf"/>
</dbReference>
<comment type="subcellular location">
    <subcellularLocation>
        <location evidence="1">Secreted</location>
    </subcellularLocation>
</comment>
<reference evidence="7" key="2">
    <citation type="submission" date="2025-05" db="UniProtKB">
        <authorList>
            <consortium name="EnsemblMetazoa"/>
        </authorList>
    </citation>
    <scope>IDENTIFICATION</scope>
</reference>
<protein>
    <recommendedName>
        <fullName evidence="6">BPTI/Kunitz inhibitor domain-containing protein</fullName>
    </recommendedName>
</protein>
<organism evidence="7 8">
    <name type="scientific">Drosophila rhopaloa</name>
    <name type="common">Fruit fly</name>
    <dbReference type="NCBI Taxonomy" id="1041015"/>
    <lineage>
        <taxon>Eukaryota</taxon>
        <taxon>Metazoa</taxon>
        <taxon>Ecdysozoa</taxon>
        <taxon>Arthropoda</taxon>
        <taxon>Hexapoda</taxon>
        <taxon>Insecta</taxon>
        <taxon>Pterygota</taxon>
        <taxon>Neoptera</taxon>
        <taxon>Endopterygota</taxon>
        <taxon>Diptera</taxon>
        <taxon>Brachycera</taxon>
        <taxon>Muscomorpha</taxon>
        <taxon>Ephydroidea</taxon>
        <taxon>Drosophilidae</taxon>
        <taxon>Drosophila</taxon>
        <taxon>Sophophora</taxon>
    </lineage>
</organism>
<evidence type="ECO:0000256" key="3">
    <source>
        <dbReference type="ARBA" id="ARBA00022729"/>
    </source>
</evidence>
<dbReference type="PANTHER" id="PTHR45938">
    <property type="entry name" value="ACP24A4-RELATED"/>
    <property type="match status" value="1"/>
</dbReference>
<dbReference type="Pfam" id="PF00014">
    <property type="entry name" value="Kunitz_BPTI"/>
    <property type="match status" value="1"/>
</dbReference>
<feature type="domain" description="BPTI/Kunitz inhibitor" evidence="6">
    <location>
        <begin position="27"/>
        <end position="77"/>
    </location>
</feature>
<keyword evidence="4" id="KW-1015">Disulfide bond</keyword>
<dbReference type="GeneID" id="108051540"/>
<feature type="signal peptide" evidence="5">
    <location>
        <begin position="1"/>
        <end position="16"/>
    </location>
</feature>